<accession>A0A1W6K6M9</accession>
<evidence type="ECO:0000256" key="1">
    <source>
        <dbReference type="SAM" id="SignalP"/>
    </source>
</evidence>
<dbReference type="Proteomes" id="UP000199211">
    <property type="component" value="Unassembled WGS sequence"/>
</dbReference>
<accession>A0A1I4KUY6</accession>
<evidence type="ECO:0000313" key="2">
    <source>
        <dbReference type="EMBL" id="ARM83085.1"/>
    </source>
</evidence>
<feature type="chain" id="PRO_5044567015" description="Outer membrane protein beta-barrel domain-containing protein" evidence="1">
    <location>
        <begin position="28"/>
        <end position="205"/>
    </location>
</feature>
<dbReference type="AlphaFoldDB" id="A0A1W6K6M9"/>
<name>A0A1W6K6M9_9GAMM</name>
<evidence type="ECO:0000313" key="5">
    <source>
        <dbReference type="Proteomes" id="UP000199211"/>
    </source>
</evidence>
<dbReference type="GeneID" id="77254977"/>
<gene>
    <name evidence="2" type="ORF">MARSALSMR5_00991</name>
    <name evidence="3" type="ORF">SAMN04487868_11173</name>
</gene>
<proteinExistence type="predicted"/>
<dbReference type="EMBL" id="CP020931">
    <property type="protein sequence ID" value="ARM83085.1"/>
    <property type="molecule type" value="Genomic_DNA"/>
</dbReference>
<dbReference type="Proteomes" id="UP000193100">
    <property type="component" value="Chromosome"/>
</dbReference>
<protein>
    <recommendedName>
        <fullName evidence="6">Outer membrane protein beta-barrel domain-containing protein</fullName>
    </recommendedName>
</protein>
<dbReference type="RefSeq" id="WP_085679263.1">
    <property type="nucleotide sequence ID" value="NZ_CP020931.1"/>
</dbReference>
<evidence type="ECO:0000313" key="3">
    <source>
        <dbReference type="EMBL" id="SFL82227.1"/>
    </source>
</evidence>
<evidence type="ECO:0008006" key="6">
    <source>
        <dbReference type="Google" id="ProtNLM"/>
    </source>
</evidence>
<feature type="signal peptide" evidence="1">
    <location>
        <begin position="1"/>
        <end position="27"/>
    </location>
</feature>
<reference evidence="2 4" key="2">
    <citation type="submission" date="2017-04" db="EMBL/GenBank/DDBJ databases">
        <title>Genome Sequence of Marinobacter salarius strain SMR5 Isolated from a culture of the Diatom Skeletonema marinoi.</title>
        <authorList>
            <person name="Topel M."/>
            <person name="Pinder M.I.M."/>
            <person name="Johansson O.N."/>
            <person name="Kourtchenko O."/>
            <person name="Godhe A."/>
            <person name="Clarke A.K."/>
        </authorList>
    </citation>
    <scope>NUCLEOTIDE SEQUENCE [LARGE SCALE GENOMIC DNA]</scope>
    <source>
        <strain evidence="2 4">SMR5</strain>
    </source>
</reference>
<keyword evidence="5" id="KW-1185">Reference proteome</keyword>
<keyword evidence="1" id="KW-0732">Signal</keyword>
<dbReference type="EMBL" id="FOTV01000011">
    <property type="protein sequence ID" value="SFL82227.1"/>
    <property type="molecule type" value="Genomic_DNA"/>
</dbReference>
<sequence>MPSDKRRQWLVASLLVGAILAPASVAAASGALFVGAQLGGSSLAADIEGPGAAFSNLDHGTTLSGSVLAAYEGDHSGQGYRVTGTLGHAKWDNAGLLEALGGVDLLWRQEDGSGAVYAGPRLGAIRFSDDITDDSNTRFAWGAEVGVLTTLGAGPGGGDRPLSAGLFLRHTVIDARQSGVTGSGLDRDIKVSSQTSFGIQVLLPL</sequence>
<dbReference type="Gene3D" id="2.40.160.20">
    <property type="match status" value="1"/>
</dbReference>
<reference evidence="3 5" key="1">
    <citation type="submission" date="2016-10" db="EMBL/GenBank/DDBJ databases">
        <authorList>
            <person name="Varghese N."/>
            <person name="Submissions S."/>
        </authorList>
    </citation>
    <scope>NUCLEOTIDE SEQUENCE [LARGE SCALE GENOMIC DNA]</scope>
    <source>
        <strain evidence="3 5">DSM 26291</strain>
    </source>
</reference>
<organism evidence="2 4">
    <name type="scientific">Marinobacter salarius</name>
    <dbReference type="NCBI Taxonomy" id="1420917"/>
    <lineage>
        <taxon>Bacteria</taxon>
        <taxon>Pseudomonadati</taxon>
        <taxon>Pseudomonadota</taxon>
        <taxon>Gammaproteobacteria</taxon>
        <taxon>Pseudomonadales</taxon>
        <taxon>Marinobacteraceae</taxon>
        <taxon>Marinobacter</taxon>
    </lineage>
</organism>
<evidence type="ECO:0000313" key="4">
    <source>
        <dbReference type="Proteomes" id="UP000193100"/>
    </source>
</evidence>